<comment type="caution">
    <text evidence="1">The sequence shown here is derived from an EMBL/GenBank/DDBJ whole genome shotgun (WGS) entry which is preliminary data.</text>
</comment>
<accession>A0ACC2FG47</accession>
<reference evidence="1" key="1">
    <citation type="submission" date="2021-05" db="EMBL/GenBank/DDBJ databases">
        <authorList>
            <person name="Pan Q."/>
            <person name="Jouanno E."/>
            <person name="Zahm M."/>
            <person name="Klopp C."/>
            <person name="Cabau C."/>
            <person name="Louis A."/>
            <person name="Berthelot C."/>
            <person name="Parey E."/>
            <person name="Roest Crollius H."/>
            <person name="Montfort J."/>
            <person name="Robinson-Rechavi M."/>
            <person name="Bouchez O."/>
            <person name="Lampietro C."/>
            <person name="Lopez Roques C."/>
            <person name="Donnadieu C."/>
            <person name="Postlethwait J."/>
            <person name="Bobe J."/>
            <person name="Dillon D."/>
            <person name="Chandos A."/>
            <person name="von Hippel F."/>
            <person name="Guiguen Y."/>
        </authorList>
    </citation>
    <scope>NUCLEOTIDE SEQUENCE</scope>
    <source>
        <strain evidence="1">YG-Jan2019</strain>
    </source>
</reference>
<protein>
    <submittedName>
        <fullName evidence="1">Uncharacterized protein</fullName>
    </submittedName>
</protein>
<dbReference type="Proteomes" id="UP001157502">
    <property type="component" value="Chromosome 28"/>
</dbReference>
<organism evidence="1 2">
    <name type="scientific">Dallia pectoralis</name>
    <name type="common">Alaska blackfish</name>
    <dbReference type="NCBI Taxonomy" id="75939"/>
    <lineage>
        <taxon>Eukaryota</taxon>
        <taxon>Metazoa</taxon>
        <taxon>Chordata</taxon>
        <taxon>Craniata</taxon>
        <taxon>Vertebrata</taxon>
        <taxon>Euteleostomi</taxon>
        <taxon>Actinopterygii</taxon>
        <taxon>Neopterygii</taxon>
        <taxon>Teleostei</taxon>
        <taxon>Protacanthopterygii</taxon>
        <taxon>Esociformes</taxon>
        <taxon>Umbridae</taxon>
        <taxon>Dallia</taxon>
    </lineage>
</organism>
<proteinExistence type="predicted"/>
<evidence type="ECO:0000313" key="1">
    <source>
        <dbReference type="EMBL" id="KAJ7990398.1"/>
    </source>
</evidence>
<dbReference type="EMBL" id="CM055755">
    <property type="protein sequence ID" value="KAJ7990398.1"/>
    <property type="molecule type" value="Genomic_DNA"/>
</dbReference>
<sequence length="85" mass="9332">MTYLQGMDPPAHLMIPGRKAVCLSCGEHQIIDCFESYDGHYPLWHGNIEEGEQGLQSRNPGRVSRGVAVKAKLFLICGGSLTFPT</sequence>
<name>A0ACC2FG47_DALPE</name>
<gene>
    <name evidence="1" type="ORF">DPEC_G00299890</name>
</gene>
<evidence type="ECO:0000313" key="2">
    <source>
        <dbReference type="Proteomes" id="UP001157502"/>
    </source>
</evidence>
<keyword evidence="2" id="KW-1185">Reference proteome</keyword>